<evidence type="ECO:0000256" key="6">
    <source>
        <dbReference type="ARBA" id="ARBA00023295"/>
    </source>
</evidence>
<evidence type="ECO:0000256" key="3">
    <source>
        <dbReference type="ARBA" id="ARBA00012662"/>
    </source>
</evidence>
<protein>
    <recommendedName>
        <fullName evidence="3">alpha-L-fucosidase</fullName>
        <ecNumber evidence="3">3.2.1.51</ecNumber>
    </recommendedName>
</protein>
<dbReference type="AlphaFoldDB" id="A0A7V4TXN7"/>
<dbReference type="InterPro" id="IPR013780">
    <property type="entry name" value="Glyco_hydro_b"/>
</dbReference>
<feature type="domain" description="Glycoside hydrolase family 29 N-terminal" evidence="8">
    <location>
        <begin position="7"/>
        <end position="322"/>
    </location>
</feature>
<dbReference type="InterPro" id="IPR016286">
    <property type="entry name" value="FUC_metazoa-typ"/>
</dbReference>
<comment type="function">
    <text evidence="1">Alpha-L-fucosidase is responsible for hydrolyzing the alpha-1,6-linked fucose joined to the reducing-end N-acetylglucosamine of the carbohydrate moieties of glycoproteins.</text>
</comment>
<proteinExistence type="inferred from homology"/>
<sequence length="421" mass="48893">MDMGKIDWFSHARFGMFIHWGIYAIPARGEWVKSVECLGDEVYDQYFREFNPVRYNPREWVRVAKEAGQKYIVITTKHHDGFCLFDSALTTYTALHTPVRKDLIREFVEACREEGLRIGFYYSLLDWHHPHYPVDEFHPQRNKETQHTESRDFSQYLTYLHGQVQELLTNYGKIDILWLDFSYGALSGEAWRATELVRMIRKLQPDILLNNRLGGDLRDENPPEYAGDFLTPEQIIPPEAVTNAKGQPIPWEACITLNNHWGYCASDKAYKSPKQIIRALVECVSKNGNLLVNVGPNAWGEFPEEAVNILKEVGRWMQKNGESIYGCGAANLPKPEWGRYTQKGNKLYAHIFEKPIGYVPLRDLAGKVRKARLLADGSEIRLLQKPWNAREYEHYLFLEIPENLWDENDTVVELELEEPLS</sequence>
<dbReference type="InterPro" id="IPR000933">
    <property type="entry name" value="Glyco_hydro_29"/>
</dbReference>
<dbReference type="EC" id="3.2.1.51" evidence="3"/>
<dbReference type="GO" id="GO:0005764">
    <property type="term" value="C:lysosome"/>
    <property type="evidence" value="ECO:0007669"/>
    <property type="project" value="TreeGrafter"/>
</dbReference>
<dbReference type="GO" id="GO:0004560">
    <property type="term" value="F:alpha-L-fucosidase activity"/>
    <property type="evidence" value="ECO:0007669"/>
    <property type="project" value="InterPro"/>
</dbReference>
<keyword evidence="6" id="KW-0326">Glycosidase</keyword>
<evidence type="ECO:0000256" key="4">
    <source>
        <dbReference type="ARBA" id="ARBA00022729"/>
    </source>
</evidence>
<dbReference type="SMART" id="SM00812">
    <property type="entry name" value="Alpha_L_fucos"/>
    <property type="match status" value="1"/>
</dbReference>
<evidence type="ECO:0000259" key="8">
    <source>
        <dbReference type="Pfam" id="PF01120"/>
    </source>
</evidence>
<dbReference type="Pfam" id="PF01120">
    <property type="entry name" value="Alpha_L_fucos"/>
    <property type="match status" value="1"/>
</dbReference>
<organism evidence="9">
    <name type="scientific">Candidatus Caldatribacterium saccharofermentans</name>
    <dbReference type="NCBI Taxonomy" id="1454753"/>
    <lineage>
        <taxon>Bacteria</taxon>
        <taxon>Pseudomonadati</taxon>
        <taxon>Atribacterota</taxon>
        <taxon>Atribacteria</taxon>
        <taxon>Atribacterales</taxon>
        <taxon>Candidatus Caldatribacteriaceae</taxon>
        <taxon>Candidatus Caldatribacterium</taxon>
    </lineage>
</organism>
<dbReference type="PANTHER" id="PTHR10030:SF37">
    <property type="entry name" value="ALPHA-L-FUCOSIDASE-RELATED"/>
    <property type="match status" value="1"/>
</dbReference>
<name>A0A7V4TXN7_9BACT</name>
<dbReference type="GO" id="GO:0006004">
    <property type="term" value="P:fucose metabolic process"/>
    <property type="evidence" value="ECO:0007669"/>
    <property type="project" value="InterPro"/>
</dbReference>
<dbReference type="Gene3D" id="2.60.40.1180">
    <property type="entry name" value="Golgi alpha-mannosidase II"/>
    <property type="match status" value="1"/>
</dbReference>
<keyword evidence="5" id="KW-0378">Hydrolase</keyword>
<evidence type="ECO:0000256" key="7">
    <source>
        <dbReference type="PIRSR" id="PIRSR001092-1"/>
    </source>
</evidence>
<dbReference type="SUPFAM" id="SSF51445">
    <property type="entry name" value="(Trans)glycosidases"/>
    <property type="match status" value="1"/>
</dbReference>
<gene>
    <name evidence="9" type="ORF">ENW11_05290</name>
</gene>
<accession>A0A7V4TXN7</accession>
<keyword evidence="4" id="KW-0732">Signal</keyword>
<evidence type="ECO:0000313" key="9">
    <source>
        <dbReference type="EMBL" id="HGY39203.1"/>
    </source>
</evidence>
<dbReference type="PRINTS" id="PR00741">
    <property type="entry name" value="GLHYDRLASE29"/>
</dbReference>
<evidence type="ECO:0000256" key="1">
    <source>
        <dbReference type="ARBA" id="ARBA00004071"/>
    </source>
</evidence>
<feature type="site" description="May be important for catalysis" evidence="7">
    <location>
        <position position="254"/>
    </location>
</feature>
<dbReference type="PIRSF" id="PIRSF001092">
    <property type="entry name" value="Alpha-L-fucosidase"/>
    <property type="match status" value="1"/>
</dbReference>
<dbReference type="GO" id="GO:0016139">
    <property type="term" value="P:glycoside catabolic process"/>
    <property type="evidence" value="ECO:0007669"/>
    <property type="project" value="TreeGrafter"/>
</dbReference>
<dbReference type="InterPro" id="IPR057739">
    <property type="entry name" value="Glyco_hydro_29_N"/>
</dbReference>
<evidence type="ECO:0000256" key="2">
    <source>
        <dbReference type="ARBA" id="ARBA00007951"/>
    </source>
</evidence>
<comment type="similarity">
    <text evidence="2">Belongs to the glycosyl hydrolase 29 family.</text>
</comment>
<comment type="caution">
    <text evidence="9">The sequence shown here is derived from an EMBL/GenBank/DDBJ whole genome shotgun (WGS) entry which is preliminary data.</text>
</comment>
<reference evidence="9" key="1">
    <citation type="journal article" date="2020" name="mSystems">
        <title>Genome- and Community-Level Interaction Insights into Carbon Utilization and Element Cycling Functions of Hydrothermarchaeota in Hydrothermal Sediment.</title>
        <authorList>
            <person name="Zhou Z."/>
            <person name="Liu Y."/>
            <person name="Xu W."/>
            <person name="Pan J."/>
            <person name="Luo Z.H."/>
            <person name="Li M."/>
        </authorList>
    </citation>
    <scope>NUCLEOTIDE SEQUENCE [LARGE SCALE GENOMIC DNA]</scope>
    <source>
        <strain evidence="9">SpSt-82</strain>
    </source>
</reference>
<dbReference type="InterPro" id="IPR017853">
    <property type="entry name" value="GH"/>
</dbReference>
<dbReference type="Gene3D" id="3.20.20.80">
    <property type="entry name" value="Glycosidases"/>
    <property type="match status" value="1"/>
</dbReference>
<dbReference type="EMBL" id="DTIY01000034">
    <property type="protein sequence ID" value="HGY39203.1"/>
    <property type="molecule type" value="Genomic_DNA"/>
</dbReference>
<evidence type="ECO:0000256" key="5">
    <source>
        <dbReference type="ARBA" id="ARBA00022801"/>
    </source>
</evidence>
<dbReference type="PANTHER" id="PTHR10030">
    <property type="entry name" value="ALPHA-L-FUCOSIDASE"/>
    <property type="match status" value="1"/>
</dbReference>